<name>R4XJL6_TAPDE</name>
<organism evidence="2 3">
    <name type="scientific">Taphrina deformans (strain PYCC 5710 / ATCC 11124 / CBS 356.35 / IMI 108563 / JCM 9778 / NBRC 8474)</name>
    <name type="common">Peach leaf curl fungus</name>
    <name type="synonym">Lalaria deformans</name>
    <dbReference type="NCBI Taxonomy" id="1097556"/>
    <lineage>
        <taxon>Eukaryota</taxon>
        <taxon>Fungi</taxon>
        <taxon>Dikarya</taxon>
        <taxon>Ascomycota</taxon>
        <taxon>Taphrinomycotina</taxon>
        <taxon>Taphrinomycetes</taxon>
        <taxon>Taphrinales</taxon>
        <taxon>Taphrinaceae</taxon>
        <taxon>Taphrina</taxon>
    </lineage>
</organism>
<dbReference type="Proteomes" id="UP000013776">
    <property type="component" value="Unassembled WGS sequence"/>
</dbReference>
<dbReference type="InterPro" id="IPR036339">
    <property type="entry name" value="PUB-like_dom_sf"/>
</dbReference>
<evidence type="ECO:0000313" key="3">
    <source>
        <dbReference type="Proteomes" id="UP000013776"/>
    </source>
</evidence>
<feature type="compositionally biased region" description="Basic and acidic residues" evidence="1">
    <location>
        <begin position="180"/>
        <end position="195"/>
    </location>
</feature>
<reference evidence="2 3" key="1">
    <citation type="journal article" date="2013" name="MBio">
        <title>Genome sequencing of the plant pathogen Taphrina deformans, the causal agent of peach leaf curl.</title>
        <authorList>
            <person name="Cisse O.H."/>
            <person name="Almeida J.M.G.C.F."/>
            <person name="Fonseca A."/>
            <person name="Kumar A.A."/>
            <person name="Salojaervi J."/>
            <person name="Overmyer K."/>
            <person name="Hauser P.M."/>
            <person name="Pagni M."/>
        </authorList>
    </citation>
    <scope>NUCLEOTIDE SEQUENCE [LARGE SCALE GENOMIC DNA]</scope>
    <source>
        <strain evidence="3">PYCC 5710 / ATCC 11124 / CBS 356.35 / IMI 108563 / JCM 9778 / NBRC 8474</strain>
    </source>
</reference>
<dbReference type="SUPFAM" id="SSF143503">
    <property type="entry name" value="PUG domain-like"/>
    <property type="match status" value="1"/>
</dbReference>
<comment type="caution">
    <text evidence="2">The sequence shown here is derived from an EMBL/GenBank/DDBJ whole genome shotgun (WGS) entry which is preliminary data.</text>
</comment>
<feature type="compositionally biased region" description="Acidic residues" evidence="1">
    <location>
        <begin position="315"/>
        <end position="332"/>
    </location>
</feature>
<evidence type="ECO:0000256" key="1">
    <source>
        <dbReference type="SAM" id="MobiDB-lite"/>
    </source>
</evidence>
<evidence type="ECO:0000313" key="2">
    <source>
        <dbReference type="EMBL" id="CCG83545.1"/>
    </source>
</evidence>
<dbReference type="AlphaFoldDB" id="R4XJL6"/>
<dbReference type="VEuPathDB" id="FungiDB:TAPDE_003790"/>
<proteinExistence type="predicted"/>
<keyword evidence="3" id="KW-1185">Reference proteome</keyword>
<gene>
    <name evidence="2" type="ORF">TAPDE_003790</name>
</gene>
<accession>R4XJL6</accession>
<protein>
    <submittedName>
        <fullName evidence="2">Uncharacterized protein</fullName>
    </submittedName>
</protein>
<dbReference type="OrthoDB" id="10537038at2759"/>
<dbReference type="Gene3D" id="1.20.58.2190">
    <property type="match status" value="1"/>
</dbReference>
<dbReference type="EMBL" id="CAHR02000156">
    <property type="protein sequence ID" value="CCG83545.1"/>
    <property type="molecule type" value="Genomic_DNA"/>
</dbReference>
<sequence>MSSKNTINGPVKAPLGSYPKLWRLLDHYFLKEDVPDRTALQALDTIVELNESILSNPKSVNNRSIRSNEPKIRNLVEMGGTDILTEIGWRFKVMQMQECWVLPYDADLETLRTQQEKILETQQKLQVRYTKSIAETTKRAEKEKSDKLAIMRQIEQDKAERDHRNALRSGAVPKPTQSLDEIRKQAVKERMEREKARKAKAAQEQPTQALPPTNLPGSFPTETVSVSGEHADHSYDDDESDDASPRSRPIGAPTGGRTPRNRQAPRKIKRSAAKPISVTKPVVKERYTGTENKLGGNGSTDAQQDDAMLDKLMSDDDDQDFEVDEDDDEDED</sequence>
<feature type="region of interest" description="Disordered" evidence="1">
    <location>
        <begin position="157"/>
        <end position="332"/>
    </location>
</feature>
<dbReference type="CDD" id="cd09212">
    <property type="entry name" value="PUB"/>
    <property type="match status" value="1"/>
</dbReference>
<feature type="compositionally biased region" description="Basic residues" evidence="1">
    <location>
        <begin position="259"/>
        <end position="272"/>
    </location>
</feature>